<keyword evidence="2" id="KW-1185">Reference proteome</keyword>
<protein>
    <submittedName>
        <fullName evidence="1">Uncharacterized protein</fullName>
    </submittedName>
</protein>
<organism evidence="1 2">
    <name type="scientific">Hymenobacter roseosalivarius DSM 11622</name>
    <dbReference type="NCBI Taxonomy" id="645990"/>
    <lineage>
        <taxon>Bacteria</taxon>
        <taxon>Pseudomonadati</taxon>
        <taxon>Bacteroidota</taxon>
        <taxon>Cytophagia</taxon>
        <taxon>Cytophagales</taxon>
        <taxon>Hymenobacteraceae</taxon>
        <taxon>Hymenobacter</taxon>
    </lineage>
</organism>
<name>A0A1W1VY71_9BACT</name>
<reference evidence="1 2" key="1">
    <citation type="submission" date="2017-04" db="EMBL/GenBank/DDBJ databases">
        <authorList>
            <person name="Afonso C.L."/>
            <person name="Miller P.J."/>
            <person name="Scott M.A."/>
            <person name="Spackman E."/>
            <person name="Goraichik I."/>
            <person name="Dimitrov K.M."/>
            <person name="Suarez D.L."/>
            <person name="Swayne D.E."/>
        </authorList>
    </citation>
    <scope>NUCLEOTIDE SEQUENCE [LARGE SCALE GENOMIC DNA]</scope>
    <source>
        <strain evidence="1 2">DSM 11622</strain>
    </source>
</reference>
<proteinExistence type="predicted"/>
<accession>A0A1W1VY71</accession>
<dbReference type="EMBL" id="FWWW01000082">
    <property type="protein sequence ID" value="SMB98339.1"/>
    <property type="molecule type" value="Genomic_DNA"/>
</dbReference>
<sequence>MRILHEAFAVIGELLLFLAGVAQLPVLAVKYRSGEVGRTFKFIELVVNALT</sequence>
<evidence type="ECO:0000313" key="2">
    <source>
        <dbReference type="Proteomes" id="UP000192266"/>
    </source>
</evidence>
<dbReference type="AlphaFoldDB" id="A0A1W1VY71"/>
<gene>
    <name evidence="1" type="ORF">SAMN00120144_1056</name>
</gene>
<dbReference type="Proteomes" id="UP000192266">
    <property type="component" value="Unassembled WGS sequence"/>
</dbReference>
<dbReference type="STRING" id="645990.SAMN00120144_1056"/>
<evidence type="ECO:0000313" key="1">
    <source>
        <dbReference type="EMBL" id="SMB98339.1"/>
    </source>
</evidence>